<name>A0ABS3SJK9_9CELL</name>
<comment type="caution">
    <text evidence="1">The sequence shown here is derived from an EMBL/GenBank/DDBJ whole genome shotgun (WGS) entry which is preliminary data.</text>
</comment>
<dbReference type="Gene3D" id="3.40.1000.10">
    <property type="entry name" value="Mog1/PsbP, alpha/beta/alpha sandwich"/>
    <property type="match status" value="1"/>
</dbReference>
<evidence type="ECO:0000313" key="2">
    <source>
        <dbReference type="Proteomes" id="UP000678317"/>
    </source>
</evidence>
<evidence type="ECO:0000313" key="1">
    <source>
        <dbReference type="EMBL" id="MBO3085131.1"/>
    </source>
</evidence>
<keyword evidence="2" id="KW-1185">Reference proteome</keyword>
<evidence type="ECO:0008006" key="3">
    <source>
        <dbReference type="Google" id="ProtNLM"/>
    </source>
</evidence>
<proteinExistence type="predicted"/>
<dbReference type="RefSeq" id="WP_208289625.1">
    <property type="nucleotide sequence ID" value="NZ_JAGFBM010000005.1"/>
</dbReference>
<gene>
    <name evidence="1" type="ORF">J4035_10815</name>
</gene>
<organism evidence="1 2">
    <name type="scientific">Cellulomonas fengjieae</name>
    <dbReference type="NCBI Taxonomy" id="2819978"/>
    <lineage>
        <taxon>Bacteria</taxon>
        <taxon>Bacillati</taxon>
        <taxon>Actinomycetota</taxon>
        <taxon>Actinomycetes</taxon>
        <taxon>Micrococcales</taxon>
        <taxon>Cellulomonadaceae</taxon>
        <taxon>Cellulomonas</taxon>
    </lineage>
</organism>
<sequence length="160" mass="16561">MTEATTGRTESIDGVVVPVPDGWEVVDQPGLSLTVAGPAGTAVADGTTFRPSLSAIVVDAADDADIRLLGTEAVAAAMSVADDVHVVAYDLWPLPDGTTGRRLEFTYQAGPVPLCVRQWVALRGGEVVTLTATCDVAHLTQVGPVLEHLAGTALATQETR</sequence>
<reference evidence="1 2" key="1">
    <citation type="submission" date="2021-03" db="EMBL/GenBank/DDBJ databases">
        <title>novel species in genus Cellulomonas.</title>
        <authorList>
            <person name="Zhang G."/>
        </authorList>
    </citation>
    <scope>NUCLEOTIDE SEQUENCE [LARGE SCALE GENOMIC DNA]</scope>
    <source>
        <strain evidence="2">zg-ZUI188</strain>
    </source>
</reference>
<protein>
    <recommendedName>
        <fullName evidence="3">Lipoprotein LpqN</fullName>
    </recommendedName>
</protein>
<dbReference type="EMBL" id="JAGFBM010000005">
    <property type="protein sequence ID" value="MBO3085131.1"/>
    <property type="molecule type" value="Genomic_DNA"/>
</dbReference>
<accession>A0ABS3SJK9</accession>
<dbReference type="Proteomes" id="UP000678317">
    <property type="component" value="Unassembled WGS sequence"/>
</dbReference>